<sequence length="94" mass="11061">MNLLEFLGSKVGEDLQNFIDNVKKILGVMQVTGNENVELASYQLKDVAYIWFTKWKDNMGADATPLTWDCFTRAFLDRFFPRELREVRHKSVWN</sequence>
<protein>
    <recommendedName>
        <fullName evidence="3">Retrotransposon gag domain-containing protein</fullName>
    </recommendedName>
</protein>
<evidence type="ECO:0008006" key="3">
    <source>
        <dbReference type="Google" id="ProtNLM"/>
    </source>
</evidence>
<accession>A0AAF0ZSC9</accession>
<evidence type="ECO:0000313" key="2">
    <source>
        <dbReference type="Proteomes" id="UP001234989"/>
    </source>
</evidence>
<name>A0AAF0ZSC9_SOLVR</name>
<evidence type="ECO:0000313" key="1">
    <source>
        <dbReference type="EMBL" id="WMV49696.1"/>
    </source>
</evidence>
<keyword evidence="2" id="KW-1185">Reference proteome</keyword>
<dbReference type="Proteomes" id="UP001234989">
    <property type="component" value="Chromosome 10"/>
</dbReference>
<dbReference type="EMBL" id="CP133621">
    <property type="protein sequence ID" value="WMV49696.1"/>
    <property type="molecule type" value="Genomic_DNA"/>
</dbReference>
<proteinExistence type="predicted"/>
<organism evidence="1 2">
    <name type="scientific">Solanum verrucosum</name>
    <dbReference type="NCBI Taxonomy" id="315347"/>
    <lineage>
        <taxon>Eukaryota</taxon>
        <taxon>Viridiplantae</taxon>
        <taxon>Streptophyta</taxon>
        <taxon>Embryophyta</taxon>
        <taxon>Tracheophyta</taxon>
        <taxon>Spermatophyta</taxon>
        <taxon>Magnoliopsida</taxon>
        <taxon>eudicotyledons</taxon>
        <taxon>Gunneridae</taxon>
        <taxon>Pentapetalae</taxon>
        <taxon>asterids</taxon>
        <taxon>lamiids</taxon>
        <taxon>Solanales</taxon>
        <taxon>Solanaceae</taxon>
        <taxon>Solanoideae</taxon>
        <taxon>Solaneae</taxon>
        <taxon>Solanum</taxon>
    </lineage>
</organism>
<reference evidence="1" key="1">
    <citation type="submission" date="2023-08" db="EMBL/GenBank/DDBJ databases">
        <title>A de novo genome assembly of Solanum verrucosum Schlechtendal, a Mexican diploid species geographically isolated from the other diploid A-genome species in potato relatives.</title>
        <authorList>
            <person name="Hosaka K."/>
        </authorList>
    </citation>
    <scope>NUCLEOTIDE SEQUENCE</scope>
    <source>
        <tissue evidence="1">Young leaves</tissue>
    </source>
</reference>
<dbReference type="AlphaFoldDB" id="A0AAF0ZSC9"/>
<gene>
    <name evidence="1" type="ORF">MTR67_043081</name>
</gene>